<dbReference type="Proteomes" id="UP000005324">
    <property type="component" value="Unassembled WGS sequence"/>
</dbReference>
<dbReference type="HOGENOM" id="CLU_094015_1_0_5"/>
<protein>
    <recommendedName>
        <fullName evidence="3">2',5' RNA ligase family protein</fullName>
    </recommendedName>
</protein>
<dbReference type="PANTHER" id="PTHR36039:SF2">
    <property type="entry name" value="RNA LIGASE_CYCLIC NUCLEOTIDE PHOSPHODIESTERASE FAMILY PROTEIN"/>
    <property type="match status" value="1"/>
</dbReference>
<accession>D5RTJ4</accession>
<dbReference type="SUPFAM" id="SSF55144">
    <property type="entry name" value="LigT-like"/>
    <property type="match status" value="1"/>
</dbReference>
<reference evidence="1 2" key="1">
    <citation type="submission" date="2010-04" db="EMBL/GenBank/DDBJ databases">
        <authorList>
            <person name="Qin X."/>
            <person name="Bachman B."/>
            <person name="Battles P."/>
            <person name="Bell A."/>
            <person name="Bess C."/>
            <person name="Bickham C."/>
            <person name="Chaboub L."/>
            <person name="Chen D."/>
            <person name="Coyle M."/>
            <person name="Deiros D.R."/>
            <person name="Dinh H."/>
            <person name="Forbes L."/>
            <person name="Fowler G."/>
            <person name="Francisco L."/>
            <person name="Fu Q."/>
            <person name="Gubbala S."/>
            <person name="Hale W."/>
            <person name="Han Y."/>
            <person name="Hemphill L."/>
            <person name="Highlander S.K."/>
            <person name="Hirani K."/>
            <person name="Hogues M."/>
            <person name="Jackson L."/>
            <person name="Jakkamsetti A."/>
            <person name="Javaid M."/>
            <person name="Jiang H."/>
            <person name="Korchina V."/>
            <person name="Kovar C."/>
            <person name="Lara F."/>
            <person name="Lee S."/>
            <person name="Mata R."/>
            <person name="Mathew T."/>
            <person name="Moen C."/>
            <person name="Morales K."/>
            <person name="Munidasa M."/>
            <person name="Nazareth L."/>
            <person name="Ngo R."/>
            <person name="Nguyen L."/>
            <person name="Okwuonu G."/>
            <person name="Ongeri F."/>
            <person name="Patil S."/>
            <person name="Petrosino J."/>
            <person name="Pham C."/>
            <person name="Pham P."/>
            <person name="Pu L.-L."/>
            <person name="Puazo M."/>
            <person name="Raj R."/>
            <person name="Reid J."/>
            <person name="Rouhana J."/>
            <person name="Saada N."/>
            <person name="Shang Y."/>
            <person name="Simmons D."/>
            <person name="Thornton R."/>
            <person name="Warren J."/>
            <person name="Weissenberger G."/>
            <person name="Zhang J."/>
            <person name="Zhang L."/>
            <person name="Zhou C."/>
            <person name="Zhu D."/>
            <person name="Muzny D."/>
            <person name="Worley K."/>
            <person name="Gibbs R."/>
        </authorList>
    </citation>
    <scope>NUCLEOTIDE SEQUENCE [LARGE SCALE GENOMIC DNA]</scope>
    <source>
        <strain evidence="1 2">ATCC 49957</strain>
    </source>
</reference>
<gene>
    <name evidence="1" type="ORF">HMPREF0731_4406</name>
</gene>
<dbReference type="Gene3D" id="3.90.1140.10">
    <property type="entry name" value="Cyclic phosphodiesterase"/>
    <property type="match status" value="1"/>
</dbReference>
<dbReference type="OrthoDB" id="463286at2"/>
<dbReference type="InterPro" id="IPR009097">
    <property type="entry name" value="Cyclic_Pdiesterase"/>
</dbReference>
<sequence>MPYAVTLPLDDDAADAVRQLWLALAEQAGADDMLRLGYPPHLTLAVLPDTAPATALAEAVSGLAEHWTGLGVTLAGLGVFPGAPPVVWAAPVVTPPLLARHAALHAALRAARPDCLVHEHYRPGAWVPHVTLSQRSGGAAGPLVEAAGSAWRGPIRAICRRLELVRFPPVAVLRSEPLAAAAAG</sequence>
<evidence type="ECO:0000313" key="1">
    <source>
        <dbReference type="EMBL" id="EFH09373.1"/>
    </source>
</evidence>
<organism evidence="1 2">
    <name type="scientific">Pseudoroseomonas cervicalis ATCC 49957</name>
    <dbReference type="NCBI Taxonomy" id="525371"/>
    <lineage>
        <taxon>Bacteria</taxon>
        <taxon>Pseudomonadati</taxon>
        <taxon>Pseudomonadota</taxon>
        <taxon>Alphaproteobacteria</taxon>
        <taxon>Acetobacterales</taxon>
        <taxon>Roseomonadaceae</taxon>
        <taxon>Roseomonas</taxon>
    </lineage>
</organism>
<dbReference type="AlphaFoldDB" id="D5RTJ4"/>
<dbReference type="PANTHER" id="PTHR36039">
    <property type="match status" value="1"/>
</dbReference>
<keyword evidence="2" id="KW-1185">Reference proteome</keyword>
<comment type="caution">
    <text evidence="1">The sequence shown here is derived from an EMBL/GenBank/DDBJ whole genome shotgun (WGS) entry which is preliminary data.</text>
</comment>
<evidence type="ECO:0000313" key="2">
    <source>
        <dbReference type="Proteomes" id="UP000005324"/>
    </source>
</evidence>
<dbReference type="Pfam" id="PF13563">
    <property type="entry name" value="2_5_RNA_ligase2"/>
    <property type="match status" value="1"/>
</dbReference>
<proteinExistence type="predicted"/>
<evidence type="ECO:0008006" key="3">
    <source>
        <dbReference type="Google" id="ProtNLM"/>
    </source>
</evidence>
<name>D5RTJ4_9PROT</name>
<dbReference type="RefSeq" id="WP_007003436.1">
    <property type="nucleotide sequence ID" value="NZ_GG770777.1"/>
</dbReference>
<dbReference type="EMBL" id="ADVL01000792">
    <property type="protein sequence ID" value="EFH09373.1"/>
    <property type="molecule type" value="Genomic_DNA"/>
</dbReference>